<dbReference type="Gene3D" id="1.10.510.10">
    <property type="entry name" value="Transferase(Phosphotransferase) domain 1"/>
    <property type="match status" value="1"/>
</dbReference>
<evidence type="ECO:0000313" key="7">
    <source>
        <dbReference type="EMBL" id="CBY15255.1"/>
    </source>
</evidence>
<dbReference type="PANTHER" id="PTHR24348">
    <property type="entry name" value="SERINE/THREONINE-PROTEIN KINASE UNC-51-RELATED"/>
    <property type="match status" value="1"/>
</dbReference>
<evidence type="ECO:0000259" key="6">
    <source>
        <dbReference type="PROSITE" id="PS50011"/>
    </source>
</evidence>
<proteinExistence type="predicted"/>
<dbReference type="Gene3D" id="1.25.40.180">
    <property type="match status" value="2"/>
</dbReference>
<evidence type="ECO:0000256" key="4">
    <source>
        <dbReference type="ARBA" id="ARBA00022840"/>
    </source>
</evidence>
<dbReference type="SUPFAM" id="SSF48371">
    <property type="entry name" value="ARM repeat"/>
    <property type="match status" value="2"/>
</dbReference>
<dbReference type="PROSITE" id="PS50011">
    <property type="entry name" value="PROTEIN_KINASE_DOM"/>
    <property type="match status" value="1"/>
</dbReference>
<dbReference type="GO" id="GO:0010506">
    <property type="term" value="P:regulation of autophagy"/>
    <property type="evidence" value="ECO:0007669"/>
    <property type="project" value="InterPro"/>
</dbReference>
<evidence type="ECO:0000256" key="5">
    <source>
        <dbReference type="SAM" id="Coils"/>
    </source>
</evidence>
<keyword evidence="1" id="KW-0808">Transferase</keyword>
<protein>
    <recommendedName>
        <fullName evidence="6">Protein kinase domain-containing protein</fullName>
    </recommendedName>
</protein>
<evidence type="ECO:0000256" key="2">
    <source>
        <dbReference type="ARBA" id="ARBA00022741"/>
    </source>
</evidence>
<keyword evidence="3" id="KW-0418">Kinase</keyword>
<feature type="domain" description="Protein kinase" evidence="6">
    <location>
        <begin position="1"/>
        <end position="319"/>
    </location>
</feature>
<dbReference type="Pfam" id="PF00069">
    <property type="entry name" value="Pkinase"/>
    <property type="match status" value="1"/>
</dbReference>
<keyword evidence="5" id="KW-0175">Coiled coil</keyword>
<dbReference type="GO" id="GO:0000407">
    <property type="term" value="C:phagophore assembly site"/>
    <property type="evidence" value="ECO:0007669"/>
    <property type="project" value="TreeGrafter"/>
</dbReference>
<name>E4Y043_OIKDI</name>
<feature type="coiled-coil region" evidence="5">
    <location>
        <begin position="244"/>
        <end position="310"/>
    </location>
</feature>
<dbReference type="InterPro" id="IPR016024">
    <property type="entry name" value="ARM-type_fold"/>
</dbReference>
<evidence type="ECO:0000313" key="8">
    <source>
        <dbReference type="Proteomes" id="UP000001307"/>
    </source>
</evidence>
<dbReference type="OrthoDB" id="4062651at2759"/>
<dbReference type="GO" id="GO:0005524">
    <property type="term" value="F:ATP binding"/>
    <property type="evidence" value="ECO:0007669"/>
    <property type="project" value="UniProtKB-KW"/>
</dbReference>
<accession>E4Y043</accession>
<evidence type="ECO:0000256" key="1">
    <source>
        <dbReference type="ARBA" id="ARBA00022679"/>
    </source>
</evidence>
<dbReference type="InterPro" id="IPR045269">
    <property type="entry name" value="Atg1-like"/>
</dbReference>
<dbReference type="PANTHER" id="PTHR24348:SF22">
    <property type="entry name" value="NON-SPECIFIC SERINE_THREONINE PROTEIN KINASE"/>
    <property type="match status" value="1"/>
</dbReference>
<dbReference type="SUPFAM" id="SSF56112">
    <property type="entry name" value="Protein kinase-like (PK-like)"/>
    <property type="match status" value="1"/>
</dbReference>
<dbReference type="InterPro" id="IPR000719">
    <property type="entry name" value="Prot_kinase_dom"/>
</dbReference>
<organism evidence="7 8">
    <name type="scientific">Oikopleura dioica</name>
    <name type="common">Tunicate</name>
    <dbReference type="NCBI Taxonomy" id="34765"/>
    <lineage>
        <taxon>Eukaryota</taxon>
        <taxon>Metazoa</taxon>
        <taxon>Chordata</taxon>
        <taxon>Tunicata</taxon>
        <taxon>Appendicularia</taxon>
        <taxon>Copelata</taxon>
        <taxon>Oikopleuridae</taxon>
        <taxon>Oikopleura</taxon>
    </lineage>
</organism>
<sequence length="704" mass="81600">MGESLKEGRYSGFNVSALQKLEGESLARDNASGKFVIVKSYFLTSFESWKKVQDEAQRLKLLEHQNIVRLIDFLDRQIPKWAFGSMCFIILEYCDGGSLKDWIFRRSIAERKTSFDEAKILGAQLVSALSFCHKKNLNYLNLAPSNVFIYADDITISKIFLIDKKCLHFKVSNIKNDCRSKLSKILPDSENFGDFEKVIEKCLAQKNDRPENMFILREEEIFCHFLVELENGERPKDVLSNEIIRKLENDVKISKEENKKISERNDLKLQTSVKDLEEKNMKIEMLEKKIAKLEQKIQLQEKNSEMITDDLVQSAEAILNTITSGNEAELTRQFIRDLKPDTFDRLEKIVDVVFSKAINEEHSTKICANLSKNCHINWDKDDRTAFVRKDDGTYETIIRRYARDRSLERRFFRFVGEIYMEGLVSVNIIKICCAQLVYSDSENELESLCNLISTIGKRMQTGPQVPARANQAQIMQIEQYKKNGEEVTELFRNWEQPATVMKGAAKKADEETLRPVVVPWAMVESQLLGSLEAHSFGKAEMEDFTQEFDIVKRLVPEGPDGRVHPNFIKVLVNAVMSFAVDSHTNQIIVRSDEADVRDTNFSDCELLMRKYINNEDDRIEALFVFADIFRKKHENNPKLIKEVFSELYELSIIEIPTFQRWIKLRKAEKLENFPVIFAATKTFYDALEEEVKLNNEKLKPPELL</sequence>
<dbReference type="InterPro" id="IPR011009">
    <property type="entry name" value="Kinase-like_dom_sf"/>
</dbReference>
<dbReference type="GO" id="GO:0004674">
    <property type="term" value="F:protein serine/threonine kinase activity"/>
    <property type="evidence" value="ECO:0007669"/>
    <property type="project" value="InterPro"/>
</dbReference>
<reference evidence="7 8" key="1">
    <citation type="journal article" date="2010" name="Science">
        <title>Plasticity of animal genome architecture unmasked by rapid evolution of a pelagic tunicate.</title>
        <authorList>
            <person name="Denoeud F."/>
            <person name="Henriet S."/>
            <person name="Mungpakdee S."/>
            <person name="Aury J.M."/>
            <person name="Da Silva C."/>
            <person name="Brinkmann H."/>
            <person name="Mikhaleva J."/>
            <person name="Olsen L.C."/>
            <person name="Jubin C."/>
            <person name="Canestro C."/>
            <person name="Bouquet J.M."/>
            <person name="Danks G."/>
            <person name="Poulain J."/>
            <person name="Campsteijn C."/>
            <person name="Adamski M."/>
            <person name="Cross I."/>
            <person name="Yadetie F."/>
            <person name="Muffato M."/>
            <person name="Louis A."/>
            <person name="Butcher S."/>
            <person name="Tsagkogeorga G."/>
            <person name="Konrad A."/>
            <person name="Singh S."/>
            <person name="Jensen M.F."/>
            <person name="Cong E.H."/>
            <person name="Eikeseth-Otteraa H."/>
            <person name="Noel B."/>
            <person name="Anthouard V."/>
            <person name="Porcel B.M."/>
            <person name="Kachouri-Lafond R."/>
            <person name="Nishino A."/>
            <person name="Ugolini M."/>
            <person name="Chourrout P."/>
            <person name="Nishida H."/>
            <person name="Aasland R."/>
            <person name="Huzurbazar S."/>
            <person name="Westhof E."/>
            <person name="Delsuc F."/>
            <person name="Lehrach H."/>
            <person name="Reinhardt R."/>
            <person name="Weissenbach J."/>
            <person name="Roy S.W."/>
            <person name="Artiguenave F."/>
            <person name="Postlethwait J.H."/>
            <person name="Manak J.R."/>
            <person name="Thompson E.M."/>
            <person name="Jaillon O."/>
            <person name="Du Pasquier L."/>
            <person name="Boudinot P."/>
            <person name="Liberles D.A."/>
            <person name="Volff J.N."/>
            <person name="Philippe H."/>
            <person name="Lenhard B."/>
            <person name="Roest Crollius H."/>
            <person name="Wincker P."/>
            <person name="Chourrout D."/>
        </authorList>
    </citation>
    <scope>NUCLEOTIDE SEQUENCE [LARGE SCALE GENOMIC DNA]</scope>
</reference>
<evidence type="ECO:0000256" key="3">
    <source>
        <dbReference type="ARBA" id="ARBA00022777"/>
    </source>
</evidence>
<dbReference type="GO" id="GO:0005776">
    <property type="term" value="C:autophagosome"/>
    <property type="evidence" value="ECO:0007669"/>
    <property type="project" value="TreeGrafter"/>
</dbReference>
<gene>
    <name evidence="7" type="ORF">GSOID_T00012151001</name>
</gene>
<dbReference type="AlphaFoldDB" id="E4Y043"/>
<dbReference type="SMART" id="SM00220">
    <property type="entry name" value="S_TKc"/>
    <property type="match status" value="1"/>
</dbReference>
<dbReference type="Proteomes" id="UP000001307">
    <property type="component" value="Unassembled WGS sequence"/>
</dbReference>
<dbReference type="EMBL" id="FN653455">
    <property type="protein sequence ID" value="CBY15255.1"/>
    <property type="molecule type" value="Genomic_DNA"/>
</dbReference>
<keyword evidence="8" id="KW-1185">Reference proteome</keyword>
<keyword evidence="4" id="KW-0067">ATP-binding</keyword>
<dbReference type="GO" id="GO:0000045">
    <property type="term" value="P:autophagosome assembly"/>
    <property type="evidence" value="ECO:0007669"/>
    <property type="project" value="TreeGrafter"/>
</dbReference>
<dbReference type="GO" id="GO:0016020">
    <property type="term" value="C:membrane"/>
    <property type="evidence" value="ECO:0007669"/>
    <property type="project" value="TreeGrafter"/>
</dbReference>
<dbReference type="InParanoid" id="E4Y043"/>
<dbReference type="GO" id="GO:0005829">
    <property type="term" value="C:cytosol"/>
    <property type="evidence" value="ECO:0007669"/>
    <property type="project" value="TreeGrafter"/>
</dbReference>
<keyword evidence="2" id="KW-0547">Nucleotide-binding</keyword>